<dbReference type="AlphaFoldDB" id="A0A9X3N4P4"/>
<dbReference type="InterPro" id="IPR006665">
    <property type="entry name" value="OmpA-like"/>
</dbReference>
<dbReference type="RefSeq" id="WP_270023951.1">
    <property type="nucleotide sequence ID" value="NZ_JAPDDP010000006.1"/>
</dbReference>
<dbReference type="InterPro" id="IPR013783">
    <property type="entry name" value="Ig-like_fold"/>
</dbReference>
<feature type="domain" description="OmpA-like" evidence="4">
    <location>
        <begin position="1052"/>
        <end position="1160"/>
    </location>
</feature>
<dbReference type="SUPFAM" id="SSF82171">
    <property type="entry name" value="DPP6 N-terminal domain-like"/>
    <property type="match status" value="1"/>
</dbReference>
<dbReference type="PROSITE" id="PS51123">
    <property type="entry name" value="OMPA_2"/>
    <property type="match status" value="1"/>
</dbReference>
<dbReference type="Proteomes" id="UP001147653">
    <property type="component" value="Unassembled WGS sequence"/>
</dbReference>
<evidence type="ECO:0000259" key="4">
    <source>
        <dbReference type="PROSITE" id="PS51123"/>
    </source>
</evidence>
<dbReference type="InterPro" id="IPR011042">
    <property type="entry name" value="6-blade_b-propeller_TolB-like"/>
</dbReference>
<accession>A0A9X3N4P4</accession>
<dbReference type="EMBL" id="JAPDDP010000006">
    <property type="protein sequence ID" value="MDA0179653.1"/>
    <property type="molecule type" value="Genomic_DNA"/>
</dbReference>
<evidence type="ECO:0000256" key="2">
    <source>
        <dbReference type="SAM" id="MobiDB-lite"/>
    </source>
</evidence>
<dbReference type="PROSITE" id="PS50835">
    <property type="entry name" value="IG_LIKE"/>
    <property type="match status" value="1"/>
</dbReference>
<dbReference type="InterPro" id="IPR011659">
    <property type="entry name" value="WD40"/>
</dbReference>
<evidence type="ECO:0000313" key="5">
    <source>
        <dbReference type="EMBL" id="MDA0179653.1"/>
    </source>
</evidence>
<feature type="domain" description="Ig-like" evidence="3">
    <location>
        <begin position="474"/>
        <end position="601"/>
    </location>
</feature>
<feature type="region of interest" description="Disordered" evidence="2">
    <location>
        <begin position="714"/>
        <end position="739"/>
    </location>
</feature>
<name>A0A9X3N4P4_9ACTN</name>
<dbReference type="InterPro" id="IPR007110">
    <property type="entry name" value="Ig-like_dom"/>
</dbReference>
<dbReference type="PANTHER" id="PTHR34677:SF3">
    <property type="entry name" value="BACTERIAL IG-LIKE DOMAIN-CONTAINING PROTEIN"/>
    <property type="match status" value="1"/>
</dbReference>
<dbReference type="Gene3D" id="3.30.1330.60">
    <property type="entry name" value="OmpA-like domain"/>
    <property type="match status" value="1"/>
</dbReference>
<keyword evidence="6" id="KW-1185">Reference proteome</keyword>
<dbReference type="GO" id="GO:0005975">
    <property type="term" value="P:carbohydrate metabolic process"/>
    <property type="evidence" value="ECO:0007669"/>
    <property type="project" value="UniProtKB-ARBA"/>
</dbReference>
<dbReference type="CDD" id="cd07185">
    <property type="entry name" value="OmpA_C-like"/>
    <property type="match status" value="1"/>
</dbReference>
<sequence>MYKQSDNGVLAYSTQDGVVHTIFQNGTNDAIVSTALQAPLGVRGTVGEWSADGTRLLLSDSSQDLLDVNPWTRTQIAKVDEPFAIVGPSMSPDGTAYAFGSTANGANIYTTADGTTTQVFPGASDGTAWSNDDQLLITKDGEGALRFPDPVATNHATANWSVIFDGVYPLHSTISRDGTKVAYTGFGLEESGPSYDAVLVRADGQDSPGTKVEGNTNSSHENLTTISPDGKKVAFASNRAGDGTWSIYIRDLIANTTTVVPNTKLASGMNFKGLSWQPAMIPNLAQGDISSATEVGSTLYLNEMYDTPTAPVITTWQWQTCVDVDQWDLNGTCTNVSGQTSAGYAVTAGDVGKRFRVIRTVTNGAGTDTDASLITEAIVAPDTTAPGVPTIGTKPSSRSNVASPTFTWTGAEAGGTYRCSLDNAAFALCTSGSTFAVTGDGSHSFRVRQIDASSNAGDPAEYTWTLDTSAPGTPTVTTRPATRTKQTSATVAYTGAEAGGSFECRLGAGSWIACASPVTMSNLSEGDKSLSIRQVDTAGNRSDAETVSWTVDLTAPAAPTITTKPGTLSSATAPTFAWTGAEAGGTYECAIDSGAYSACISGSTFPLTGQGAHSFKVRQVDAAGNAGTAADHEWSLDSTGPAAPTITTDPGTSSRTTAPTFAWTGAEGGGTYECAVDSGTFTTCTSGSTFPITGEGAHSFKVRQVDGLGNAGTPAEHTWTHDTTVPTAPAITTKPPVTSNEAAPTFAWTGAEGGGTYECSLDNGTFTACVSGSTFPVSGEGVHSFRVRQVDAAGNTGLFSAYTWALDTTAPAAPLIIGSHDAVYKRTAEYQFTGEEGASFECRLDAGDWTACTSPSNVSGYTSGAHTFRVRQVDAAGNTSPAAEDAFTAFLDEPTTPVVEPPVATPTPTATATPTPTATPTKPKLTAVIGDTASGTSSGATIAVKDQGVAVGCSITGTVLTSCRVDLFTVAGGTASIAHAAAAKPVLIGTGTYRNADGAKKLEVDVALNATGRALMRKSPRGLKVSVKITGTPVKGEQLEATGVATLVRQRVTATIGGFAVNRATLTTGAKRQLNRLAKQVKGTAVAIRVVGNTDASSDDADYLERLGQRRARVVAAYLRAHGVKAKATLVSAGATQPKASNATAAGRAQNRRVELRIDR</sequence>
<organism evidence="5 6">
    <name type="scientific">Solirubrobacter phytolaccae</name>
    <dbReference type="NCBI Taxonomy" id="1404360"/>
    <lineage>
        <taxon>Bacteria</taxon>
        <taxon>Bacillati</taxon>
        <taxon>Actinomycetota</taxon>
        <taxon>Thermoleophilia</taxon>
        <taxon>Solirubrobacterales</taxon>
        <taxon>Solirubrobacteraceae</taxon>
        <taxon>Solirubrobacter</taxon>
    </lineage>
</organism>
<evidence type="ECO:0000259" key="3">
    <source>
        <dbReference type="PROSITE" id="PS50835"/>
    </source>
</evidence>
<feature type="compositionally biased region" description="Polar residues" evidence="2">
    <location>
        <begin position="645"/>
        <end position="656"/>
    </location>
</feature>
<dbReference type="Gene3D" id="2.60.40.10">
    <property type="entry name" value="Immunoglobulins"/>
    <property type="match status" value="1"/>
</dbReference>
<dbReference type="Gene3D" id="3.30.420.430">
    <property type="match status" value="1"/>
</dbReference>
<dbReference type="InterPro" id="IPR036737">
    <property type="entry name" value="OmpA-like_sf"/>
</dbReference>
<feature type="region of interest" description="Disordered" evidence="2">
    <location>
        <begin position="626"/>
        <end position="656"/>
    </location>
</feature>
<dbReference type="GO" id="GO:0016020">
    <property type="term" value="C:membrane"/>
    <property type="evidence" value="ECO:0007669"/>
    <property type="project" value="UniProtKB-UniRule"/>
</dbReference>
<keyword evidence="1" id="KW-0472">Membrane</keyword>
<evidence type="ECO:0000313" key="6">
    <source>
        <dbReference type="Proteomes" id="UP001147653"/>
    </source>
</evidence>
<comment type="caution">
    <text evidence="5">The sequence shown here is derived from an EMBL/GenBank/DDBJ whole genome shotgun (WGS) entry which is preliminary data.</text>
</comment>
<dbReference type="Gene3D" id="2.120.10.30">
    <property type="entry name" value="TolB, C-terminal domain"/>
    <property type="match status" value="2"/>
</dbReference>
<feature type="compositionally biased region" description="Low complexity" evidence="2">
    <location>
        <begin position="906"/>
        <end position="921"/>
    </location>
</feature>
<dbReference type="SUPFAM" id="SSF103088">
    <property type="entry name" value="OmpA-like"/>
    <property type="match status" value="1"/>
</dbReference>
<gene>
    <name evidence="5" type="ORF">OJ997_05050</name>
</gene>
<dbReference type="Pfam" id="PF07676">
    <property type="entry name" value="PD40"/>
    <property type="match status" value="1"/>
</dbReference>
<dbReference type="Pfam" id="PF00691">
    <property type="entry name" value="OmpA"/>
    <property type="match status" value="1"/>
</dbReference>
<reference evidence="5" key="1">
    <citation type="submission" date="2022-10" db="EMBL/GenBank/DDBJ databases">
        <title>The WGS of Solirubrobacter phytolaccae KCTC 29190.</title>
        <authorList>
            <person name="Jiang Z."/>
        </authorList>
    </citation>
    <scope>NUCLEOTIDE SEQUENCE</scope>
    <source>
        <strain evidence="5">KCTC 29190</strain>
    </source>
</reference>
<feature type="region of interest" description="Disordered" evidence="2">
    <location>
        <begin position="896"/>
        <end position="921"/>
    </location>
</feature>
<dbReference type="Gene3D" id="2.60.40.2700">
    <property type="match status" value="1"/>
</dbReference>
<evidence type="ECO:0000256" key="1">
    <source>
        <dbReference type="PROSITE-ProRule" id="PRU00473"/>
    </source>
</evidence>
<proteinExistence type="predicted"/>
<dbReference type="PANTHER" id="PTHR34677">
    <property type="match status" value="1"/>
</dbReference>
<feature type="region of interest" description="Disordered" evidence="2">
    <location>
        <begin position="1141"/>
        <end position="1160"/>
    </location>
</feature>
<protein>
    <submittedName>
        <fullName evidence="5">OmpA family protein</fullName>
    </submittedName>
</protein>